<keyword evidence="1" id="KW-0472">Membrane</keyword>
<keyword evidence="1" id="KW-0812">Transmembrane</keyword>
<protein>
    <submittedName>
        <fullName evidence="2">Uncharacterized protein</fullName>
    </submittedName>
</protein>
<dbReference type="Proteomes" id="UP000678393">
    <property type="component" value="Unassembled WGS sequence"/>
</dbReference>
<dbReference type="AlphaFoldDB" id="A0A8S3Z8V8"/>
<feature type="non-terminal residue" evidence="2">
    <location>
        <position position="1"/>
    </location>
</feature>
<keyword evidence="1" id="KW-1133">Transmembrane helix</keyword>
<gene>
    <name evidence="2" type="ORF">CUNI_LOCUS11157</name>
</gene>
<evidence type="ECO:0000313" key="3">
    <source>
        <dbReference type="Proteomes" id="UP000678393"/>
    </source>
</evidence>
<keyword evidence="3" id="KW-1185">Reference proteome</keyword>
<accession>A0A8S3Z8V8</accession>
<evidence type="ECO:0000313" key="2">
    <source>
        <dbReference type="EMBL" id="CAG5125599.1"/>
    </source>
</evidence>
<dbReference type="EMBL" id="CAJHNH020002107">
    <property type="protein sequence ID" value="CAG5125599.1"/>
    <property type="molecule type" value="Genomic_DNA"/>
</dbReference>
<comment type="caution">
    <text evidence="2">The sequence shown here is derived from an EMBL/GenBank/DDBJ whole genome shotgun (WGS) entry which is preliminary data.</text>
</comment>
<evidence type="ECO:0000256" key="1">
    <source>
        <dbReference type="SAM" id="Phobius"/>
    </source>
</evidence>
<sequence length="84" mass="9450">MQRSHNKDKSVEKTVEEKYNKLGAISSNENYEVSTERVEDYILTPPNGGWGWVIVCASLVGNLIVDGISYSFGVFLLEFVDAYK</sequence>
<name>A0A8S3Z8V8_9EUPU</name>
<organism evidence="2 3">
    <name type="scientific">Candidula unifasciata</name>
    <dbReference type="NCBI Taxonomy" id="100452"/>
    <lineage>
        <taxon>Eukaryota</taxon>
        <taxon>Metazoa</taxon>
        <taxon>Spiralia</taxon>
        <taxon>Lophotrochozoa</taxon>
        <taxon>Mollusca</taxon>
        <taxon>Gastropoda</taxon>
        <taxon>Heterobranchia</taxon>
        <taxon>Euthyneura</taxon>
        <taxon>Panpulmonata</taxon>
        <taxon>Eupulmonata</taxon>
        <taxon>Stylommatophora</taxon>
        <taxon>Helicina</taxon>
        <taxon>Helicoidea</taxon>
        <taxon>Geomitridae</taxon>
        <taxon>Candidula</taxon>
    </lineage>
</organism>
<feature type="transmembrane region" description="Helical" evidence="1">
    <location>
        <begin position="50"/>
        <end position="77"/>
    </location>
</feature>
<dbReference type="OrthoDB" id="2213137at2759"/>
<reference evidence="2" key="1">
    <citation type="submission" date="2021-04" db="EMBL/GenBank/DDBJ databases">
        <authorList>
            <consortium name="Molecular Ecology Group"/>
        </authorList>
    </citation>
    <scope>NUCLEOTIDE SEQUENCE</scope>
</reference>
<proteinExistence type="predicted"/>